<dbReference type="OrthoDB" id="9046151at2"/>
<dbReference type="Pfam" id="PF00496">
    <property type="entry name" value="SBP_bac_5"/>
    <property type="match status" value="1"/>
</dbReference>
<dbReference type="Proteomes" id="UP000295680">
    <property type="component" value="Unassembled WGS sequence"/>
</dbReference>
<dbReference type="SUPFAM" id="SSF53850">
    <property type="entry name" value="Periplasmic binding protein-like II"/>
    <property type="match status" value="1"/>
</dbReference>
<comment type="caution">
    <text evidence="2">The sequence shown here is derived from an EMBL/GenBank/DDBJ whole genome shotgun (WGS) entry which is preliminary data.</text>
</comment>
<dbReference type="Gene3D" id="3.10.105.10">
    <property type="entry name" value="Dipeptide-binding Protein, Domain 3"/>
    <property type="match status" value="1"/>
</dbReference>
<keyword evidence="3" id="KW-1185">Reference proteome</keyword>
<organism evidence="2 3">
    <name type="scientific">Actinocrispum wychmicini</name>
    <dbReference type="NCBI Taxonomy" id="1213861"/>
    <lineage>
        <taxon>Bacteria</taxon>
        <taxon>Bacillati</taxon>
        <taxon>Actinomycetota</taxon>
        <taxon>Actinomycetes</taxon>
        <taxon>Pseudonocardiales</taxon>
        <taxon>Pseudonocardiaceae</taxon>
        <taxon>Actinocrispum</taxon>
    </lineage>
</organism>
<dbReference type="EMBL" id="SLWS01000009">
    <property type="protein sequence ID" value="TCO54168.1"/>
    <property type="molecule type" value="Genomic_DNA"/>
</dbReference>
<dbReference type="CDD" id="cd00995">
    <property type="entry name" value="PBP2_NikA_DppA_OppA_like"/>
    <property type="match status" value="1"/>
</dbReference>
<dbReference type="PANTHER" id="PTHR30290:SF65">
    <property type="entry name" value="MONOACYL PHOSPHATIDYLINOSITOL TETRAMANNOSIDE-BINDING PROTEIN LPQW-RELATED"/>
    <property type="match status" value="1"/>
</dbReference>
<accession>A0A4R2JBS3</accession>
<evidence type="ECO:0000259" key="1">
    <source>
        <dbReference type="Pfam" id="PF00496"/>
    </source>
</evidence>
<dbReference type="GO" id="GO:0043190">
    <property type="term" value="C:ATP-binding cassette (ABC) transporter complex"/>
    <property type="evidence" value="ECO:0007669"/>
    <property type="project" value="InterPro"/>
</dbReference>
<gene>
    <name evidence="2" type="ORF">EV192_109148</name>
</gene>
<proteinExistence type="predicted"/>
<dbReference type="InterPro" id="IPR030678">
    <property type="entry name" value="Peptide/Ni-bd"/>
</dbReference>
<feature type="domain" description="Solute-binding protein family 5" evidence="1">
    <location>
        <begin position="81"/>
        <end position="436"/>
    </location>
</feature>
<dbReference type="RefSeq" id="WP_132123161.1">
    <property type="nucleotide sequence ID" value="NZ_SLWS01000009.1"/>
</dbReference>
<dbReference type="PROSITE" id="PS51257">
    <property type="entry name" value="PROKAR_LIPOPROTEIN"/>
    <property type="match status" value="1"/>
</dbReference>
<dbReference type="InterPro" id="IPR039424">
    <property type="entry name" value="SBP_5"/>
</dbReference>
<evidence type="ECO:0000313" key="3">
    <source>
        <dbReference type="Proteomes" id="UP000295680"/>
    </source>
</evidence>
<dbReference type="InterPro" id="IPR000914">
    <property type="entry name" value="SBP_5_dom"/>
</dbReference>
<protein>
    <submittedName>
        <fullName evidence="2">Peptide/nickel transport system substrate-binding protein</fullName>
    </submittedName>
</protein>
<evidence type="ECO:0000313" key="2">
    <source>
        <dbReference type="EMBL" id="TCO54168.1"/>
    </source>
</evidence>
<dbReference type="AlphaFoldDB" id="A0A4R2JBS3"/>
<dbReference type="GO" id="GO:0015833">
    <property type="term" value="P:peptide transport"/>
    <property type="evidence" value="ECO:0007669"/>
    <property type="project" value="TreeGrafter"/>
</dbReference>
<dbReference type="GO" id="GO:0042597">
    <property type="term" value="C:periplasmic space"/>
    <property type="evidence" value="ECO:0007669"/>
    <property type="project" value="UniProtKB-ARBA"/>
</dbReference>
<dbReference type="PANTHER" id="PTHR30290">
    <property type="entry name" value="PERIPLASMIC BINDING COMPONENT OF ABC TRANSPORTER"/>
    <property type="match status" value="1"/>
</dbReference>
<dbReference type="Gene3D" id="3.40.190.10">
    <property type="entry name" value="Periplasmic binding protein-like II"/>
    <property type="match status" value="1"/>
</dbReference>
<sequence>MKRTTWIATAVTVGLVVSGCTSPGNGASDGGKLVNGGTFTLAVDTDLGNLNPFTTTLGATNQFDQFLYQGLVDQDAAGNVVASLAETFDATLTTAHFTIRKGITCSDGQPFSAADAAATINWVADPANKAAILGQTVQVGTTATADEAAGTVTVTSGEPDAFLLLDLGSVAMVCRNALRDPTLLAAGKGGTGLFTLADSVPGDHYTAKRRTDYAWGPGDWQNNQPGLPDQVVAKVVENPTTAANLLLSGQLNSADITGPDEQRLRSANLFRIDSWSVEGEIWFNEQAGHPGADESVRRAIIQALTLPEIGKVLTGDAGKPADQMLAGTTPQPCPGNTIDGNLPPTDVSAAKTALDAAGWLPGAEGYRHKEGSPLTFVLAHFTSPGRQTEAVELVQQQLKQVGVKVEAKAGDGVSFNNVVVSGAFDMALVGVGEHLPSQLAPLFSGPGFADGGKNLGSVHNPTYDALVRKASSMSGKDGCATWNQAESELIKRVDIVPFYLLPTPNFGRGATYSSVQFPWSIRMTA</sequence>
<reference evidence="2 3" key="1">
    <citation type="submission" date="2019-03" db="EMBL/GenBank/DDBJ databases">
        <title>Genomic Encyclopedia of Type Strains, Phase IV (KMG-IV): sequencing the most valuable type-strain genomes for metagenomic binning, comparative biology and taxonomic classification.</title>
        <authorList>
            <person name="Goeker M."/>
        </authorList>
    </citation>
    <scope>NUCLEOTIDE SEQUENCE [LARGE SCALE GENOMIC DNA]</scope>
    <source>
        <strain evidence="2 3">DSM 45934</strain>
    </source>
</reference>
<dbReference type="PIRSF" id="PIRSF002741">
    <property type="entry name" value="MppA"/>
    <property type="match status" value="1"/>
</dbReference>
<dbReference type="GO" id="GO:1904680">
    <property type="term" value="F:peptide transmembrane transporter activity"/>
    <property type="evidence" value="ECO:0007669"/>
    <property type="project" value="TreeGrafter"/>
</dbReference>
<name>A0A4R2JBS3_9PSEU</name>